<dbReference type="InterPro" id="IPR008942">
    <property type="entry name" value="ENTH_VHS"/>
</dbReference>
<gene>
    <name evidence="14" type="ORF">NQ314_012272</name>
</gene>
<evidence type="ECO:0000256" key="7">
    <source>
        <dbReference type="ARBA" id="ARBA00022989"/>
    </source>
</evidence>
<evidence type="ECO:0000256" key="5">
    <source>
        <dbReference type="ARBA" id="ARBA00022882"/>
    </source>
</evidence>
<dbReference type="Pfam" id="PF01007">
    <property type="entry name" value="IRK"/>
    <property type="match status" value="1"/>
</dbReference>
<dbReference type="InterPro" id="IPR040445">
    <property type="entry name" value="Kir_TM"/>
</dbReference>
<dbReference type="Proteomes" id="UP001162156">
    <property type="component" value="Unassembled WGS sequence"/>
</dbReference>
<sequence length="468" mass="54545">IETQHTLGYGVKATTDECPEAIFVNAVQCLVGFVMQGIMAVIIFYKMTLPRHRQKTLLFSRNAVICPRNKKLCLMFRIGDMRKNDIVGACIRAFFVRTLETAEGEKLINHQNEIKLHFDDCSKYLFFNWPLTIYHIIDKQSPLYYFSPSDLSRDAFEIAVILEGTIESTGQMTQHRTSYMPMELLWGRKFEPLLTLDRYRKNYEVDLSKFDNLIPICTPLCSAAYSEEYDSMQNAKSYKATSHILMEPDWPSILQICDLIRQNDVQPKYALNTLRKKLNSPNPHSAMYALLVLESMVKNCGTVVHEELTTKANCEYLHELAKTTTHENVRSKLLELIQAWTFAFRKNPKHVALNVSYSQRNPIVWEPKHNTQKIENANNKQYNTEVEYQTKLIEDIINLEIDKDVVQADDADSQGFITVKHKKFSRKRPAEFRKKTLGINESEDDFGIEKKMWIYLYRLKRHITEDKI</sequence>
<dbReference type="GO" id="GO:0034702">
    <property type="term" value="C:monoatomic ion channel complex"/>
    <property type="evidence" value="ECO:0007669"/>
    <property type="project" value="UniProtKB-KW"/>
</dbReference>
<dbReference type="GO" id="GO:0035091">
    <property type="term" value="F:phosphatidylinositol binding"/>
    <property type="evidence" value="ECO:0007669"/>
    <property type="project" value="InterPro"/>
</dbReference>
<dbReference type="PANTHER" id="PTHR11767">
    <property type="entry name" value="INWARD RECTIFIER POTASSIUM CHANNEL"/>
    <property type="match status" value="1"/>
</dbReference>
<dbReference type="GO" id="GO:0034765">
    <property type="term" value="P:regulation of monoatomic ion transmembrane transport"/>
    <property type="evidence" value="ECO:0007669"/>
    <property type="project" value="TreeGrafter"/>
</dbReference>
<keyword evidence="10 11" id="KW-0407">Ion channel</keyword>
<keyword evidence="9 12" id="KW-0472">Membrane</keyword>
<evidence type="ECO:0000256" key="12">
    <source>
        <dbReference type="SAM" id="Phobius"/>
    </source>
</evidence>
<evidence type="ECO:0000256" key="11">
    <source>
        <dbReference type="RuleBase" id="RU003822"/>
    </source>
</evidence>
<keyword evidence="6 11" id="KW-0630">Potassium</keyword>
<evidence type="ECO:0000256" key="3">
    <source>
        <dbReference type="ARBA" id="ARBA00022538"/>
    </source>
</evidence>
<proteinExistence type="inferred from homology"/>
<evidence type="ECO:0000256" key="4">
    <source>
        <dbReference type="ARBA" id="ARBA00022692"/>
    </source>
</evidence>
<evidence type="ECO:0000256" key="10">
    <source>
        <dbReference type="ARBA" id="ARBA00023303"/>
    </source>
</evidence>
<comment type="caution">
    <text evidence="14">The sequence shown here is derived from an EMBL/GenBank/DDBJ whole genome shotgun (WGS) entry which is preliminary data.</text>
</comment>
<protein>
    <recommendedName>
        <fullName evidence="13">VHS domain-containing protein</fullName>
    </recommendedName>
</protein>
<keyword evidence="5 11" id="KW-0851">Voltage-gated channel</keyword>
<dbReference type="Gene3D" id="1.25.40.90">
    <property type="match status" value="1"/>
</dbReference>
<keyword evidence="3 11" id="KW-0633">Potassium transport</keyword>
<keyword evidence="8 11" id="KW-0406">Ion transport</keyword>
<dbReference type="InterPro" id="IPR002014">
    <property type="entry name" value="VHS_dom"/>
</dbReference>
<feature type="transmembrane region" description="Helical" evidence="12">
    <location>
        <begin position="22"/>
        <end position="45"/>
    </location>
</feature>
<dbReference type="Gene3D" id="1.10.287.70">
    <property type="match status" value="1"/>
</dbReference>
<evidence type="ECO:0000256" key="6">
    <source>
        <dbReference type="ARBA" id="ARBA00022958"/>
    </source>
</evidence>
<evidence type="ECO:0000313" key="15">
    <source>
        <dbReference type="Proteomes" id="UP001162156"/>
    </source>
</evidence>
<dbReference type="Gene3D" id="2.60.40.1400">
    <property type="entry name" value="G protein-activated inward rectifier potassium channel 1"/>
    <property type="match status" value="1"/>
</dbReference>
<dbReference type="InterPro" id="IPR041647">
    <property type="entry name" value="IRK_C"/>
</dbReference>
<dbReference type="InterPro" id="IPR016449">
    <property type="entry name" value="K_chnl_inward-rec_Kir"/>
</dbReference>
<dbReference type="GO" id="GO:0005242">
    <property type="term" value="F:inward rectifier potassium channel activity"/>
    <property type="evidence" value="ECO:0007669"/>
    <property type="project" value="InterPro"/>
</dbReference>
<keyword evidence="4 11" id="KW-0812">Transmembrane</keyword>
<dbReference type="SMART" id="SM00288">
    <property type="entry name" value="VHS"/>
    <property type="match status" value="1"/>
</dbReference>
<dbReference type="SUPFAM" id="SSF81296">
    <property type="entry name" value="E set domains"/>
    <property type="match status" value="1"/>
</dbReference>
<dbReference type="GO" id="GO:0043130">
    <property type="term" value="F:ubiquitin binding"/>
    <property type="evidence" value="ECO:0007669"/>
    <property type="project" value="InterPro"/>
</dbReference>
<accession>A0AAV8XCD3</accession>
<dbReference type="PANTHER" id="PTHR11767:SF113">
    <property type="entry name" value="INWARDLY RECTIFYING POTASSIUM CHANNEL 2, ISOFORM D"/>
    <property type="match status" value="1"/>
</dbReference>
<comment type="subcellular location">
    <subcellularLocation>
        <location evidence="1 11">Membrane</location>
        <topology evidence="1 11">Multi-pass membrane protein</topology>
    </subcellularLocation>
</comment>
<evidence type="ECO:0000256" key="1">
    <source>
        <dbReference type="ARBA" id="ARBA00004141"/>
    </source>
</evidence>
<name>A0AAV8XCD3_9CUCU</name>
<dbReference type="EMBL" id="JANEYF010003405">
    <property type="protein sequence ID" value="KAJ8936576.1"/>
    <property type="molecule type" value="Genomic_DNA"/>
</dbReference>
<dbReference type="InterPro" id="IPR013518">
    <property type="entry name" value="K_chnl_inward-rec_Kir_cyto"/>
</dbReference>
<keyword evidence="7 12" id="KW-1133">Transmembrane helix</keyword>
<evidence type="ECO:0000256" key="8">
    <source>
        <dbReference type="ARBA" id="ARBA00023065"/>
    </source>
</evidence>
<dbReference type="InterPro" id="IPR014756">
    <property type="entry name" value="Ig_E-set"/>
</dbReference>
<dbReference type="GO" id="GO:0005886">
    <property type="term" value="C:plasma membrane"/>
    <property type="evidence" value="ECO:0007669"/>
    <property type="project" value="TreeGrafter"/>
</dbReference>
<reference evidence="14" key="1">
    <citation type="journal article" date="2023" name="Insect Mol. Biol.">
        <title>Genome sequencing provides insights into the evolution of gene families encoding plant cell wall-degrading enzymes in longhorned beetles.</title>
        <authorList>
            <person name="Shin N.R."/>
            <person name="Okamura Y."/>
            <person name="Kirsch R."/>
            <person name="Pauchet Y."/>
        </authorList>
    </citation>
    <scope>NUCLEOTIDE SEQUENCE</scope>
    <source>
        <strain evidence="14">RBIC_L_NR</strain>
    </source>
</reference>
<dbReference type="GO" id="GO:1990573">
    <property type="term" value="P:potassium ion import across plasma membrane"/>
    <property type="evidence" value="ECO:0007669"/>
    <property type="project" value="TreeGrafter"/>
</dbReference>
<comment type="similarity">
    <text evidence="11">Belongs to the inward rectifier-type potassium channel (TC 1.A.2.1) family.</text>
</comment>
<dbReference type="PROSITE" id="PS50179">
    <property type="entry name" value="VHS"/>
    <property type="match status" value="1"/>
</dbReference>
<keyword evidence="15" id="KW-1185">Reference proteome</keyword>
<evidence type="ECO:0000256" key="9">
    <source>
        <dbReference type="ARBA" id="ARBA00023136"/>
    </source>
</evidence>
<feature type="non-terminal residue" evidence="14">
    <location>
        <position position="1"/>
    </location>
</feature>
<dbReference type="Pfam" id="PF17655">
    <property type="entry name" value="IRK_C"/>
    <property type="match status" value="1"/>
</dbReference>
<dbReference type="AlphaFoldDB" id="A0AAV8XCD3"/>
<feature type="domain" description="VHS" evidence="13">
    <location>
        <begin position="240"/>
        <end position="357"/>
    </location>
</feature>
<dbReference type="SUPFAM" id="SSF48464">
    <property type="entry name" value="ENTH/VHS domain"/>
    <property type="match status" value="1"/>
</dbReference>
<organism evidence="14 15">
    <name type="scientific">Rhamnusium bicolor</name>
    <dbReference type="NCBI Taxonomy" id="1586634"/>
    <lineage>
        <taxon>Eukaryota</taxon>
        <taxon>Metazoa</taxon>
        <taxon>Ecdysozoa</taxon>
        <taxon>Arthropoda</taxon>
        <taxon>Hexapoda</taxon>
        <taxon>Insecta</taxon>
        <taxon>Pterygota</taxon>
        <taxon>Neoptera</taxon>
        <taxon>Endopterygota</taxon>
        <taxon>Coleoptera</taxon>
        <taxon>Polyphaga</taxon>
        <taxon>Cucujiformia</taxon>
        <taxon>Chrysomeloidea</taxon>
        <taxon>Cerambycidae</taxon>
        <taxon>Lepturinae</taxon>
        <taxon>Rhagiini</taxon>
        <taxon>Rhamnusium</taxon>
    </lineage>
</organism>
<evidence type="ECO:0000259" key="13">
    <source>
        <dbReference type="PROSITE" id="PS50179"/>
    </source>
</evidence>
<evidence type="ECO:0000313" key="14">
    <source>
        <dbReference type="EMBL" id="KAJ8936576.1"/>
    </source>
</evidence>
<evidence type="ECO:0000256" key="2">
    <source>
        <dbReference type="ARBA" id="ARBA00022448"/>
    </source>
</evidence>
<keyword evidence="2 11" id="KW-0813">Transport</keyword>
<dbReference type="PRINTS" id="PR01320">
    <property type="entry name" value="KIRCHANNEL"/>
</dbReference>
<dbReference type="Pfam" id="PF00790">
    <property type="entry name" value="VHS"/>
    <property type="match status" value="1"/>
</dbReference>